<feature type="chain" id="PRO_5021910388" evidence="3">
    <location>
        <begin position="23"/>
        <end position="361"/>
    </location>
</feature>
<evidence type="ECO:0000256" key="2">
    <source>
        <dbReference type="SAM" id="Coils"/>
    </source>
</evidence>
<dbReference type="Gene3D" id="2.40.50.100">
    <property type="match status" value="1"/>
</dbReference>
<evidence type="ECO:0000256" key="1">
    <source>
        <dbReference type="ARBA" id="ARBA00009477"/>
    </source>
</evidence>
<feature type="signal peptide" evidence="3">
    <location>
        <begin position="1"/>
        <end position="22"/>
    </location>
</feature>
<dbReference type="FunFam" id="2.40.30.170:FF:000010">
    <property type="entry name" value="Efflux RND transporter periplasmic adaptor subunit"/>
    <property type="match status" value="1"/>
</dbReference>
<feature type="domain" description="CusB-like beta-barrel" evidence="5">
    <location>
        <begin position="205"/>
        <end position="276"/>
    </location>
</feature>
<dbReference type="GO" id="GO:0015562">
    <property type="term" value="F:efflux transmembrane transporter activity"/>
    <property type="evidence" value="ECO:0007669"/>
    <property type="project" value="TreeGrafter"/>
</dbReference>
<dbReference type="Gene3D" id="2.40.420.20">
    <property type="match status" value="1"/>
</dbReference>
<gene>
    <name evidence="7" type="ORF">ROR02_08910</name>
</gene>
<feature type="domain" description="Multidrug resistance protein MdtA-like barrel-sandwich hybrid" evidence="4">
    <location>
        <begin position="71"/>
        <end position="190"/>
    </location>
</feature>
<dbReference type="InterPro" id="IPR006143">
    <property type="entry name" value="RND_pump_MFP"/>
</dbReference>
<evidence type="ECO:0000256" key="3">
    <source>
        <dbReference type="SAM" id="SignalP"/>
    </source>
</evidence>
<dbReference type="InterPro" id="IPR058792">
    <property type="entry name" value="Beta-barrel_RND_2"/>
</dbReference>
<organism evidence="7 8">
    <name type="scientific">Pararhodospirillum oryzae</name>
    <dbReference type="NCBI Taxonomy" id="478448"/>
    <lineage>
        <taxon>Bacteria</taxon>
        <taxon>Pseudomonadati</taxon>
        <taxon>Pseudomonadota</taxon>
        <taxon>Alphaproteobacteria</taxon>
        <taxon>Rhodospirillales</taxon>
        <taxon>Rhodospirillaceae</taxon>
        <taxon>Pararhodospirillum</taxon>
    </lineage>
</organism>
<dbReference type="Pfam" id="PF25954">
    <property type="entry name" value="Beta-barrel_RND_2"/>
    <property type="match status" value="1"/>
</dbReference>
<dbReference type="AlphaFoldDB" id="A0A512H5V2"/>
<dbReference type="Gene3D" id="2.40.30.170">
    <property type="match status" value="1"/>
</dbReference>
<feature type="coiled-coil region" evidence="2">
    <location>
        <begin position="110"/>
        <end position="161"/>
    </location>
</feature>
<dbReference type="PANTHER" id="PTHR30469">
    <property type="entry name" value="MULTIDRUG RESISTANCE PROTEIN MDTA"/>
    <property type="match status" value="1"/>
</dbReference>
<reference evidence="7 8" key="1">
    <citation type="submission" date="2019-07" db="EMBL/GenBank/DDBJ databases">
        <title>Whole genome shotgun sequence of Rhodospirillum oryzae NBRC 107573.</title>
        <authorList>
            <person name="Hosoyama A."/>
            <person name="Uohara A."/>
            <person name="Ohji S."/>
            <person name="Ichikawa N."/>
        </authorList>
    </citation>
    <scope>NUCLEOTIDE SEQUENCE [LARGE SCALE GENOMIC DNA]</scope>
    <source>
        <strain evidence="7 8">NBRC 107573</strain>
    </source>
</reference>
<dbReference type="Pfam" id="PF25917">
    <property type="entry name" value="BSH_RND"/>
    <property type="match status" value="1"/>
</dbReference>
<evidence type="ECO:0000259" key="5">
    <source>
        <dbReference type="Pfam" id="PF25954"/>
    </source>
</evidence>
<dbReference type="RefSeq" id="WP_147162808.1">
    <property type="nucleotide sequence ID" value="NZ_BJZO01000015.1"/>
</dbReference>
<dbReference type="GO" id="GO:1990281">
    <property type="term" value="C:efflux pump complex"/>
    <property type="evidence" value="ECO:0007669"/>
    <property type="project" value="TreeGrafter"/>
</dbReference>
<comment type="caution">
    <text evidence="7">The sequence shown here is derived from an EMBL/GenBank/DDBJ whole genome shotgun (WGS) entry which is preliminary data.</text>
</comment>
<evidence type="ECO:0000259" key="4">
    <source>
        <dbReference type="Pfam" id="PF25917"/>
    </source>
</evidence>
<accession>A0A512H5V2</accession>
<dbReference type="SUPFAM" id="SSF111369">
    <property type="entry name" value="HlyD-like secretion proteins"/>
    <property type="match status" value="1"/>
</dbReference>
<dbReference type="InterPro" id="IPR058637">
    <property type="entry name" value="YknX-like_C"/>
</dbReference>
<dbReference type="InterPro" id="IPR058625">
    <property type="entry name" value="MdtA-like_BSH"/>
</dbReference>
<proteinExistence type="inferred from homology"/>
<sequence>MTMKRQVLVSLVLLAAIGGAIAAWRTLGPAGPAATPPGQGGPTPVEIITAETRVIQERIEAVGTTRAHAAIDVRPLAGGRLVALGFAPGDKVAAGAMLARLDDETERADVAEAEAVLVEASQALERARRLRPSQTVTQSTLDELEARRNAAQAALDRARKALSERTIRAPFAGVTGFREYDVGARVSDGDLLTTLDDLSEMEIAFMVPERHYGALSLGQAVEATTRAFPGQRFEARVTHIDTRIGEASRAFRVRALLPNPGERLPAGLSMNLSLPAQPREAVVLPEEAVLSEAGNGVVYALQDGRVKRRAVTLGLRLPDAVEIQAGLNAGETVVRSGLQRLRDGSPVRVLGAAPAGRPDKG</sequence>
<evidence type="ECO:0000259" key="6">
    <source>
        <dbReference type="Pfam" id="PF25989"/>
    </source>
</evidence>
<keyword evidence="8" id="KW-1185">Reference proteome</keyword>
<dbReference type="NCBIfam" id="TIGR01730">
    <property type="entry name" value="RND_mfp"/>
    <property type="match status" value="1"/>
</dbReference>
<keyword evidence="3" id="KW-0732">Signal</keyword>
<dbReference type="Pfam" id="PF25989">
    <property type="entry name" value="YknX_C"/>
    <property type="match status" value="1"/>
</dbReference>
<keyword evidence="2" id="KW-0175">Coiled coil</keyword>
<protein>
    <submittedName>
        <fullName evidence="7">MexH family multidrug efflux RND transporter periplasmic adaptor subunit</fullName>
    </submittedName>
</protein>
<dbReference type="OrthoDB" id="9806939at2"/>
<feature type="domain" description="YknX-like C-terminal permuted SH3-like" evidence="6">
    <location>
        <begin position="282"/>
        <end position="349"/>
    </location>
</feature>
<dbReference type="EMBL" id="BJZO01000015">
    <property type="protein sequence ID" value="GEO80760.1"/>
    <property type="molecule type" value="Genomic_DNA"/>
</dbReference>
<dbReference type="PANTHER" id="PTHR30469:SF11">
    <property type="entry name" value="BLL4320 PROTEIN"/>
    <property type="match status" value="1"/>
</dbReference>
<dbReference type="Gene3D" id="1.10.287.470">
    <property type="entry name" value="Helix hairpin bin"/>
    <property type="match status" value="1"/>
</dbReference>
<name>A0A512H5V2_9PROT</name>
<dbReference type="Proteomes" id="UP000321567">
    <property type="component" value="Unassembled WGS sequence"/>
</dbReference>
<comment type="similarity">
    <text evidence="1">Belongs to the membrane fusion protein (MFP) (TC 8.A.1) family.</text>
</comment>
<evidence type="ECO:0000313" key="8">
    <source>
        <dbReference type="Proteomes" id="UP000321567"/>
    </source>
</evidence>
<evidence type="ECO:0000313" key="7">
    <source>
        <dbReference type="EMBL" id="GEO80760.1"/>
    </source>
</evidence>